<keyword evidence="5" id="KW-1185">Reference proteome</keyword>
<dbReference type="Gene3D" id="3.40.50.150">
    <property type="entry name" value="Vaccinia Virus protein VP39"/>
    <property type="match status" value="1"/>
</dbReference>
<dbReference type="Pfam" id="PF01170">
    <property type="entry name" value="UPF0020"/>
    <property type="match status" value="1"/>
</dbReference>
<keyword evidence="1 4" id="KW-0489">Methyltransferase</keyword>
<proteinExistence type="predicted"/>
<dbReference type="InterPro" id="IPR002052">
    <property type="entry name" value="DNA_methylase_N6_adenine_CS"/>
</dbReference>
<dbReference type="EMBL" id="SPNC01000073">
    <property type="protein sequence ID" value="TFH94975.1"/>
    <property type="molecule type" value="Genomic_DNA"/>
</dbReference>
<dbReference type="GO" id="GO:0003723">
    <property type="term" value="F:RNA binding"/>
    <property type="evidence" value="ECO:0007669"/>
    <property type="project" value="UniProtKB-UniRule"/>
</dbReference>
<dbReference type="OrthoDB" id="9809404at2"/>
<dbReference type="InterPro" id="IPR054170">
    <property type="entry name" value="RlmL_1st"/>
</dbReference>
<dbReference type="SMART" id="SM00981">
    <property type="entry name" value="THUMP"/>
    <property type="match status" value="1"/>
</dbReference>
<dbReference type="GO" id="GO:0070043">
    <property type="term" value="F:rRNA (guanine-N7-)-methyltransferase activity"/>
    <property type="evidence" value="ECO:0007669"/>
    <property type="project" value="TreeGrafter"/>
</dbReference>
<dbReference type="Pfam" id="PF02926">
    <property type="entry name" value="THUMP"/>
    <property type="match status" value="1"/>
</dbReference>
<accession>A0A4Y8WNX2</accession>
<dbReference type="InterPro" id="IPR004114">
    <property type="entry name" value="THUMP_dom"/>
</dbReference>
<evidence type="ECO:0000313" key="4">
    <source>
        <dbReference type="EMBL" id="TFH94975.1"/>
    </source>
</evidence>
<gene>
    <name evidence="4" type="ORF">E4P47_05575</name>
</gene>
<feature type="region of interest" description="Disordered" evidence="3">
    <location>
        <begin position="416"/>
        <end position="511"/>
    </location>
</feature>
<name>A0A4Y8WNX2_9PORP</name>
<dbReference type="SUPFAM" id="SSF53335">
    <property type="entry name" value="S-adenosyl-L-methionine-dependent methyltransferases"/>
    <property type="match status" value="1"/>
</dbReference>
<evidence type="ECO:0000313" key="5">
    <source>
        <dbReference type="Proteomes" id="UP000297225"/>
    </source>
</evidence>
<dbReference type="InterPro" id="IPR029063">
    <property type="entry name" value="SAM-dependent_MTases_sf"/>
</dbReference>
<dbReference type="PROSITE" id="PS51165">
    <property type="entry name" value="THUMP"/>
    <property type="match status" value="1"/>
</dbReference>
<organism evidence="4 5">
    <name type="scientific">Porphyromonas levii</name>
    <dbReference type="NCBI Taxonomy" id="28114"/>
    <lineage>
        <taxon>Bacteria</taxon>
        <taxon>Pseudomonadati</taxon>
        <taxon>Bacteroidota</taxon>
        <taxon>Bacteroidia</taxon>
        <taxon>Bacteroidales</taxon>
        <taxon>Porphyromonadaceae</taxon>
        <taxon>Porphyromonas</taxon>
    </lineage>
</organism>
<dbReference type="Proteomes" id="UP000297225">
    <property type="component" value="Unassembled WGS sequence"/>
</dbReference>
<protein>
    <submittedName>
        <fullName evidence="4">RNA methyltransferase</fullName>
    </submittedName>
</protein>
<dbReference type="Gene3D" id="3.30.2130.30">
    <property type="match status" value="1"/>
</dbReference>
<sequence length="511" mass="59233">MVNEVITGEFDMLAKTMYGLEDILVDELKELGAKDIVPGRRMVAFRGDQKMLYKANIHLRTALRILKPIAQFEATNPDEIYQYLYDNIKWDQYLTPRTTFAVDTVVYSEQFTHSKFVAYRAKDAIADYFNDVADRRPNVSVADPDVLFHIHIADTTVTLALDSSGESLHKRGYRLGQNDAPISEVLAAGILLRAGWEGQCDFLDPMCGSGTFLTEAALIALGIPPGIFRAQYAFERWTDFDSELFSDVLEDWEEKPFEHKIYGSDNHPKAIAITRGNIKNAGITKYVDLQVKAFEEYTLEDRPASEGIIVMNPPYGDRMRPNDLEKLYSNIGSTLKHVFTGWKAWIISGSLEEGFNAIGLKQFHREKLYNGMIECELRGYEMFEGKRSDHLEELSEQGLLPSLEERERYYREREAMKREQQAFRMSSRRPRQDNRDDRRRDNRNNRDDRRSSQPREERGERRSFQANHANEAYEEQRSMFSSRHREECESVRFTPRANHERKPGDNTPSEE</sequence>
<dbReference type="Pfam" id="PF22020">
    <property type="entry name" value="RlmL_1st"/>
    <property type="match status" value="1"/>
</dbReference>
<dbReference type="RefSeq" id="WP_134849737.1">
    <property type="nucleotide sequence ID" value="NZ_CP197400.1"/>
</dbReference>
<evidence type="ECO:0000256" key="1">
    <source>
        <dbReference type="ARBA" id="ARBA00022603"/>
    </source>
</evidence>
<evidence type="ECO:0000256" key="2">
    <source>
        <dbReference type="ARBA" id="ARBA00022679"/>
    </source>
</evidence>
<dbReference type="PANTHER" id="PTHR47313">
    <property type="entry name" value="RIBOSOMAL RNA LARGE SUBUNIT METHYLTRANSFERASE K/L"/>
    <property type="match status" value="1"/>
</dbReference>
<dbReference type="AlphaFoldDB" id="A0A4Y8WNX2"/>
<dbReference type="InterPro" id="IPR000241">
    <property type="entry name" value="RlmKL-like_Mtase"/>
</dbReference>
<keyword evidence="2 4" id="KW-0808">Transferase</keyword>
<feature type="compositionally biased region" description="Basic and acidic residues" evidence="3">
    <location>
        <begin position="430"/>
        <end position="463"/>
    </location>
</feature>
<dbReference type="PROSITE" id="PS00092">
    <property type="entry name" value="N6_MTASE"/>
    <property type="match status" value="1"/>
</dbReference>
<dbReference type="STRING" id="1122973.GCA_000379925_00604"/>
<comment type="caution">
    <text evidence="4">The sequence shown here is derived from an EMBL/GenBank/DDBJ whole genome shotgun (WGS) entry which is preliminary data.</text>
</comment>
<dbReference type="GO" id="GO:0008990">
    <property type="term" value="F:rRNA (guanine-N2-)-methyltransferase activity"/>
    <property type="evidence" value="ECO:0007669"/>
    <property type="project" value="TreeGrafter"/>
</dbReference>
<dbReference type="PANTHER" id="PTHR47313:SF1">
    <property type="entry name" value="RIBOSOMAL RNA LARGE SUBUNIT METHYLTRANSFERASE K_L"/>
    <property type="match status" value="1"/>
</dbReference>
<dbReference type="CDD" id="cd11715">
    <property type="entry name" value="THUMP_AdoMetMT"/>
    <property type="match status" value="1"/>
</dbReference>
<evidence type="ECO:0000256" key="3">
    <source>
        <dbReference type="SAM" id="MobiDB-lite"/>
    </source>
</evidence>
<reference evidence="4 5" key="1">
    <citation type="submission" date="2019-03" db="EMBL/GenBank/DDBJ databases">
        <title>Porphyromonas levii Isolated from the Uterus of Dairy Cows.</title>
        <authorList>
            <person name="Francis A.M."/>
        </authorList>
    </citation>
    <scope>NUCLEOTIDE SEQUENCE [LARGE SCALE GENOMIC DNA]</scope>
    <source>
        <strain evidence="4 5">AF5678</strain>
    </source>
</reference>